<reference evidence="3" key="1">
    <citation type="journal article" date="2011" name="Proc. Natl. Acad. Sci. U.S.A.">
        <title>Obligate biotrophy features unraveled by the genomic analysis of rust fungi.</title>
        <authorList>
            <person name="Duplessis S."/>
            <person name="Cuomo C.A."/>
            <person name="Lin Y.-C."/>
            <person name="Aerts A."/>
            <person name="Tisserant E."/>
            <person name="Veneault-Fourrey C."/>
            <person name="Joly D.L."/>
            <person name="Hacquard S."/>
            <person name="Amselem J."/>
            <person name="Cantarel B.L."/>
            <person name="Chiu R."/>
            <person name="Coutinho P.M."/>
            <person name="Feau N."/>
            <person name="Field M."/>
            <person name="Frey P."/>
            <person name="Gelhaye E."/>
            <person name="Goldberg J."/>
            <person name="Grabherr M.G."/>
            <person name="Kodira C.D."/>
            <person name="Kohler A."/>
            <person name="Kuees U."/>
            <person name="Lindquist E.A."/>
            <person name="Lucas S.M."/>
            <person name="Mago R."/>
            <person name="Mauceli E."/>
            <person name="Morin E."/>
            <person name="Murat C."/>
            <person name="Pangilinan J.L."/>
            <person name="Park R."/>
            <person name="Pearson M."/>
            <person name="Quesneville H."/>
            <person name="Rouhier N."/>
            <person name="Sakthikumar S."/>
            <person name="Salamov A.A."/>
            <person name="Schmutz J."/>
            <person name="Selles B."/>
            <person name="Shapiro H."/>
            <person name="Tanguay P."/>
            <person name="Tuskan G.A."/>
            <person name="Henrissat B."/>
            <person name="Van de Peer Y."/>
            <person name="Rouze P."/>
            <person name="Ellis J.G."/>
            <person name="Dodds P.N."/>
            <person name="Schein J.E."/>
            <person name="Zhong S."/>
            <person name="Hamelin R.C."/>
            <person name="Grigoriev I.V."/>
            <person name="Szabo L.J."/>
            <person name="Martin F."/>
        </authorList>
    </citation>
    <scope>NUCLEOTIDE SEQUENCE [LARGE SCALE GENOMIC DNA]</scope>
    <source>
        <strain evidence="3">98AG31 / pathotype 3-4-7</strain>
    </source>
</reference>
<evidence type="ECO:0000256" key="1">
    <source>
        <dbReference type="SAM" id="MobiDB-lite"/>
    </source>
</evidence>
<feature type="compositionally biased region" description="Basic and acidic residues" evidence="1">
    <location>
        <begin position="354"/>
        <end position="392"/>
    </location>
</feature>
<organism evidence="3">
    <name type="scientific">Melampsora larici-populina (strain 98AG31 / pathotype 3-4-7)</name>
    <name type="common">Poplar leaf rust fungus</name>
    <dbReference type="NCBI Taxonomy" id="747676"/>
    <lineage>
        <taxon>Eukaryota</taxon>
        <taxon>Fungi</taxon>
        <taxon>Dikarya</taxon>
        <taxon>Basidiomycota</taxon>
        <taxon>Pucciniomycotina</taxon>
        <taxon>Pucciniomycetes</taxon>
        <taxon>Pucciniales</taxon>
        <taxon>Melampsoraceae</taxon>
        <taxon>Melampsora</taxon>
    </lineage>
</organism>
<protein>
    <submittedName>
        <fullName evidence="2">Uncharacterized protein</fullName>
    </submittedName>
</protein>
<feature type="compositionally biased region" description="Polar residues" evidence="1">
    <location>
        <begin position="164"/>
        <end position="179"/>
    </location>
</feature>
<dbReference type="AlphaFoldDB" id="F4SAR6"/>
<dbReference type="GeneID" id="18931241"/>
<proteinExistence type="predicted"/>
<dbReference type="InParanoid" id="F4SAR6"/>
<dbReference type="EMBL" id="GL883180">
    <property type="protein sequence ID" value="EGF98262.1"/>
    <property type="molecule type" value="Genomic_DNA"/>
</dbReference>
<evidence type="ECO:0000313" key="3">
    <source>
        <dbReference type="Proteomes" id="UP000001072"/>
    </source>
</evidence>
<sequence length="392" mass="43787">MTPIAMILPSSVFQSHDKSASILLRGSPCYGHLHFTLNNQRLISFLLMPSRPRVSAPSSRVLQSRDHHATQTQSHKIDVPSSVTPLKRGRELDPEPASLEDTTEDAGVLVQHKTKREKLLELLDKRIKKKPRLTSQLAAQQTEFEGNKGKRKSRETRSSKSKTLPVQSSATKIKSPAEISTSTQVIAPLSPPQNLNDEVDYTRFDDTQLRNTLRGVGLDTNQMNRDDLVWNCKIYQDLIFLPTDLPPAFGQQPIHSNNPSFSFTPTSFGKESCTTQELFNISSETSKTQVTETPFAHPGATASNLPILEHRRFLYPRPQPTFILAPSPTSKTSKGKGKARENSDIVSDPDWSLGDEKMDYSNMTDKEQADSDVDSLLRDQGHGHSDMEQSEK</sequence>
<feature type="region of interest" description="Disordered" evidence="1">
    <location>
        <begin position="56"/>
        <end position="106"/>
    </location>
</feature>
<gene>
    <name evidence="2" type="ORF">MELLADRAFT_69440</name>
</gene>
<dbReference type="KEGG" id="mlr:MELLADRAFT_69440"/>
<dbReference type="RefSeq" id="XP_007418452.1">
    <property type="nucleotide sequence ID" value="XM_007418390.1"/>
</dbReference>
<feature type="region of interest" description="Disordered" evidence="1">
    <location>
        <begin position="319"/>
        <end position="392"/>
    </location>
</feature>
<accession>F4SAR6</accession>
<feature type="region of interest" description="Disordered" evidence="1">
    <location>
        <begin position="131"/>
        <end position="179"/>
    </location>
</feature>
<dbReference type="HOGENOM" id="CLU_704156_0_0_1"/>
<name>F4SAR6_MELLP</name>
<keyword evidence="3" id="KW-1185">Reference proteome</keyword>
<dbReference type="VEuPathDB" id="FungiDB:MELLADRAFT_69440"/>
<evidence type="ECO:0000313" key="2">
    <source>
        <dbReference type="EMBL" id="EGF98262.1"/>
    </source>
</evidence>
<feature type="compositionally biased region" description="Polar residues" evidence="1">
    <location>
        <begin position="133"/>
        <end position="144"/>
    </location>
</feature>
<dbReference type="Proteomes" id="UP000001072">
    <property type="component" value="Unassembled WGS sequence"/>
</dbReference>